<comment type="catalytic activity">
    <reaction evidence="12">
        <text>a hydroperoxide + [thioredoxin]-dithiol = an alcohol + [thioredoxin]-disulfide + H2O</text>
        <dbReference type="Rhea" id="RHEA:62620"/>
        <dbReference type="Rhea" id="RHEA-COMP:10698"/>
        <dbReference type="Rhea" id="RHEA-COMP:10700"/>
        <dbReference type="ChEBI" id="CHEBI:15377"/>
        <dbReference type="ChEBI" id="CHEBI:29950"/>
        <dbReference type="ChEBI" id="CHEBI:30879"/>
        <dbReference type="ChEBI" id="CHEBI:35924"/>
        <dbReference type="ChEBI" id="CHEBI:50058"/>
        <dbReference type="EC" id="1.11.1.24"/>
    </reaction>
</comment>
<dbReference type="AlphaFoldDB" id="A0A5Q0BP40"/>
<dbReference type="EMBL" id="CP044205">
    <property type="protein sequence ID" value="QFY44041.1"/>
    <property type="molecule type" value="Genomic_DNA"/>
</dbReference>
<feature type="active site" description="Cysteine sulfenic acid (-SOH) intermediate; for peroxidase activity" evidence="13">
    <location>
        <position position="46"/>
    </location>
</feature>
<evidence type="ECO:0000256" key="9">
    <source>
        <dbReference type="ARBA" id="ARBA00032824"/>
    </source>
</evidence>
<reference evidence="15 16" key="1">
    <citation type="submission" date="2019-09" db="EMBL/GenBank/DDBJ databases">
        <title>Ecophysiology of the spiral-shaped methanotroph Methylospira mobilis as revealed by the complete genome sequence.</title>
        <authorList>
            <person name="Oshkin I.Y."/>
            <person name="Dedysh S.N."/>
            <person name="Miroshnikov K."/>
            <person name="Danilova O.V."/>
            <person name="Hakobyan A."/>
            <person name="Liesack W."/>
        </authorList>
    </citation>
    <scope>NUCLEOTIDE SEQUENCE [LARGE SCALE GENOMIC DNA]</scope>
    <source>
        <strain evidence="15 16">Shm1</strain>
    </source>
</reference>
<proteinExistence type="inferred from homology"/>
<dbReference type="PROSITE" id="PS51352">
    <property type="entry name" value="THIOREDOXIN_2"/>
    <property type="match status" value="1"/>
</dbReference>
<organism evidence="15 16">
    <name type="scientific">Candidatus Methylospira mobilis</name>
    <dbReference type="NCBI Taxonomy" id="1808979"/>
    <lineage>
        <taxon>Bacteria</taxon>
        <taxon>Pseudomonadati</taxon>
        <taxon>Pseudomonadota</taxon>
        <taxon>Gammaproteobacteria</taxon>
        <taxon>Methylococcales</taxon>
        <taxon>Methylococcaceae</taxon>
        <taxon>Candidatus Methylospira</taxon>
    </lineage>
</organism>
<dbReference type="Gene3D" id="3.40.30.10">
    <property type="entry name" value="Glutaredoxin"/>
    <property type="match status" value="1"/>
</dbReference>
<evidence type="ECO:0000256" key="3">
    <source>
        <dbReference type="ARBA" id="ARBA00013017"/>
    </source>
</evidence>
<gene>
    <name evidence="15" type="ORF">F6R98_16545</name>
</gene>
<keyword evidence="7" id="KW-1015">Disulfide bond</keyword>
<keyword evidence="8" id="KW-0676">Redox-active center</keyword>
<evidence type="ECO:0000256" key="5">
    <source>
        <dbReference type="ARBA" id="ARBA00022862"/>
    </source>
</evidence>
<evidence type="ECO:0000256" key="8">
    <source>
        <dbReference type="ARBA" id="ARBA00023284"/>
    </source>
</evidence>
<dbReference type="OrthoDB" id="9812811at2"/>
<dbReference type="GO" id="GO:0008379">
    <property type="term" value="F:thioredoxin peroxidase activity"/>
    <property type="evidence" value="ECO:0007669"/>
    <property type="project" value="TreeGrafter"/>
</dbReference>
<dbReference type="InterPro" id="IPR036249">
    <property type="entry name" value="Thioredoxin-like_sf"/>
</dbReference>
<dbReference type="GO" id="GO:0034599">
    <property type="term" value="P:cellular response to oxidative stress"/>
    <property type="evidence" value="ECO:0007669"/>
    <property type="project" value="TreeGrafter"/>
</dbReference>
<sequence>MNTPVVGQTVADFTAPTTDETPFVFSSLRGHPVVIYFYPKDSTPGCTQEGQDFNALLPQFQALNCEIVGVSRDSLKSHQNFRCKQNFAFHLLSDPEETLCALFDVIRMKNMYGKQVRGIERSTFLIDANGVLIAEWRKLSVNGHAQIVLDTLREHAVNRP</sequence>
<dbReference type="PANTHER" id="PTHR42801:SF4">
    <property type="entry name" value="AHPC_TSA FAMILY PROTEIN"/>
    <property type="match status" value="1"/>
</dbReference>
<dbReference type="SUPFAM" id="SSF52833">
    <property type="entry name" value="Thioredoxin-like"/>
    <property type="match status" value="1"/>
</dbReference>
<dbReference type="InterPro" id="IPR024706">
    <property type="entry name" value="Peroxiredoxin_AhpC-typ"/>
</dbReference>
<evidence type="ECO:0000259" key="14">
    <source>
        <dbReference type="PROSITE" id="PS51352"/>
    </source>
</evidence>
<protein>
    <recommendedName>
        <fullName evidence="3">thioredoxin-dependent peroxiredoxin</fullName>
        <ecNumber evidence="3">1.11.1.24</ecNumber>
    </recommendedName>
    <alternativeName>
        <fullName evidence="9">Thioredoxin peroxidase</fullName>
    </alternativeName>
    <alternativeName>
        <fullName evidence="11">Thioredoxin-dependent peroxiredoxin Bcp</fullName>
    </alternativeName>
</protein>
<dbReference type="GO" id="GO:0005737">
    <property type="term" value="C:cytoplasm"/>
    <property type="evidence" value="ECO:0007669"/>
    <property type="project" value="TreeGrafter"/>
</dbReference>
<evidence type="ECO:0000256" key="10">
    <source>
        <dbReference type="ARBA" id="ARBA00038489"/>
    </source>
</evidence>
<keyword evidence="6" id="KW-0560">Oxidoreductase</keyword>
<comment type="similarity">
    <text evidence="10">Belongs to the peroxiredoxin family. BCP/PrxQ subfamily.</text>
</comment>
<dbReference type="InterPro" id="IPR013766">
    <property type="entry name" value="Thioredoxin_domain"/>
</dbReference>
<accession>A0A5Q0BP40</accession>
<evidence type="ECO:0000313" key="15">
    <source>
        <dbReference type="EMBL" id="QFY44041.1"/>
    </source>
</evidence>
<dbReference type="InParanoid" id="A0A5Q0BP40"/>
<dbReference type="PANTHER" id="PTHR42801">
    <property type="entry name" value="THIOREDOXIN-DEPENDENT PEROXIDE REDUCTASE"/>
    <property type="match status" value="1"/>
</dbReference>
<dbReference type="GO" id="GO:0045454">
    <property type="term" value="P:cell redox homeostasis"/>
    <property type="evidence" value="ECO:0007669"/>
    <property type="project" value="TreeGrafter"/>
</dbReference>
<keyword evidence="5" id="KW-0049">Antioxidant</keyword>
<evidence type="ECO:0000256" key="13">
    <source>
        <dbReference type="PIRSR" id="PIRSR000239-1"/>
    </source>
</evidence>
<evidence type="ECO:0000256" key="7">
    <source>
        <dbReference type="ARBA" id="ARBA00023157"/>
    </source>
</evidence>
<name>A0A5Q0BP40_9GAMM</name>
<dbReference type="PIRSF" id="PIRSF000239">
    <property type="entry name" value="AHPC"/>
    <property type="match status" value="1"/>
</dbReference>
<evidence type="ECO:0000256" key="4">
    <source>
        <dbReference type="ARBA" id="ARBA00022559"/>
    </source>
</evidence>
<evidence type="ECO:0000256" key="2">
    <source>
        <dbReference type="ARBA" id="ARBA00011245"/>
    </source>
</evidence>
<keyword evidence="16" id="KW-1185">Reference proteome</keyword>
<evidence type="ECO:0000313" key="16">
    <source>
        <dbReference type="Proteomes" id="UP000325755"/>
    </source>
</evidence>
<evidence type="ECO:0000256" key="1">
    <source>
        <dbReference type="ARBA" id="ARBA00003330"/>
    </source>
</evidence>
<dbReference type="FunFam" id="3.40.30.10:FF:000007">
    <property type="entry name" value="Thioredoxin-dependent thiol peroxidase"/>
    <property type="match status" value="1"/>
</dbReference>
<keyword evidence="4" id="KW-0575">Peroxidase</keyword>
<dbReference type="EC" id="1.11.1.24" evidence="3"/>
<dbReference type="InterPro" id="IPR000866">
    <property type="entry name" value="AhpC/TSA"/>
</dbReference>
<dbReference type="Proteomes" id="UP000325755">
    <property type="component" value="Chromosome"/>
</dbReference>
<dbReference type="CDD" id="cd03017">
    <property type="entry name" value="PRX_BCP"/>
    <property type="match status" value="1"/>
</dbReference>
<evidence type="ECO:0000256" key="6">
    <source>
        <dbReference type="ARBA" id="ARBA00023002"/>
    </source>
</evidence>
<comment type="function">
    <text evidence="1">Thiol-specific peroxidase that catalyzes the reduction of hydrogen peroxide and organic hydroperoxides to water and alcohols, respectively. Plays a role in cell protection against oxidative stress by detoxifying peroxides and as sensor of hydrogen peroxide-mediated signaling events.</text>
</comment>
<dbReference type="InterPro" id="IPR050924">
    <property type="entry name" value="Peroxiredoxin_BCP/PrxQ"/>
</dbReference>
<dbReference type="RefSeq" id="WP_153250012.1">
    <property type="nucleotide sequence ID" value="NZ_CP044205.1"/>
</dbReference>
<evidence type="ECO:0000256" key="12">
    <source>
        <dbReference type="ARBA" id="ARBA00049091"/>
    </source>
</evidence>
<evidence type="ECO:0000256" key="11">
    <source>
        <dbReference type="ARBA" id="ARBA00042639"/>
    </source>
</evidence>
<comment type="subunit">
    <text evidence="2">Monomer.</text>
</comment>
<dbReference type="KEGG" id="mmob:F6R98_16545"/>
<feature type="domain" description="Thioredoxin" evidence="14">
    <location>
        <begin position="4"/>
        <end position="157"/>
    </location>
</feature>
<dbReference type="Pfam" id="PF00578">
    <property type="entry name" value="AhpC-TSA"/>
    <property type="match status" value="1"/>
</dbReference>